<evidence type="ECO:0000256" key="5">
    <source>
        <dbReference type="SAM" id="Coils"/>
    </source>
</evidence>
<sequence>MANLSPNQELFPVLIITGLSGSGKSTALRALEDIGYFCIDNLPIHLAPKFLQLRAQITQEDMKIAFGMDVRTKGFIEHHGTLFQELRGMGYQLHIIFLEASDQVLIQRFSQTRRHHPLAENESIAAAIQKERRKLQNLRQDATRTIDTSSMTVHDLRVLIMEEYSQFPLTRRLHLHIISFGFKYGLPPEADIVMDVRFLPNPFFIKDLKELNGLELPVQDYVLGREETREFIGRFFTMLDYLIPNYQKEGKTHLTVAIGCSGGHHRSVVIANALKNHLQSIGHPLTINHRDITHE</sequence>
<feature type="binding site" evidence="4">
    <location>
        <begin position="18"/>
        <end position="25"/>
    </location>
    <ligand>
        <name>ATP</name>
        <dbReference type="ChEBI" id="CHEBI:30616"/>
    </ligand>
</feature>
<reference evidence="8 9" key="1">
    <citation type="journal article" date="2011" name="Stand. Genomic Sci.">
        <title>Complete genome sequence of the acetate-degrading sulfate reducer Desulfobacca acetoxidans type strain (ASRB2).</title>
        <authorList>
            <person name="Goker M."/>
            <person name="Teshima H."/>
            <person name="Lapidus A."/>
            <person name="Nolan M."/>
            <person name="Lucas S."/>
            <person name="Hammon N."/>
            <person name="Deshpande S."/>
            <person name="Cheng J.F."/>
            <person name="Tapia R."/>
            <person name="Han C."/>
            <person name="Goodwin L."/>
            <person name="Pitluck S."/>
            <person name="Huntemann M."/>
            <person name="Liolios K."/>
            <person name="Ivanova N."/>
            <person name="Pagani I."/>
            <person name="Mavromatis K."/>
            <person name="Ovchinikova G."/>
            <person name="Pati A."/>
            <person name="Chen A."/>
            <person name="Palaniappan K."/>
            <person name="Land M."/>
            <person name="Hauser L."/>
            <person name="Brambilla E.M."/>
            <person name="Rohde M."/>
            <person name="Spring S."/>
            <person name="Detter J.C."/>
            <person name="Woyke T."/>
            <person name="Bristow J."/>
            <person name="Eisen J.A."/>
            <person name="Markowitz V."/>
            <person name="Hugenholtz P."/>
            <person name="Kyrpides N.C."/>
            <person name="Klenk H.P."/>
        </authorList>
    </citation>
    <scope>NUCLEOTIDE SEQUENCE [LARGE SCALE GENOMIC DNA]</scope>
    <source>
        <strain evidence="9">ATCC 700848 / DSM 11109 / ASRB2</strain>
    </source>
</reference>
<dbReference type="RefSeq" id="WP_013707039.1">
    <property type="nucleotide sequence ID" value="NC_015388.1"/>
</dbReference>
<feature type="coiled-coil region" evidence="5">
    <location>
        <begin position="118"/>
        <end position="148"/>
    </location>
</feature>
<evidence type="ECO:0000256" key="4">
    <source>
        <dbReference type="HAMAP-Rule" id="MF_00636"/>
    </source>
</evidence>
<evidence type="ECO:0000256" key="3">
    <source>
        <dbReference type="ARBA" id="ARBA00023134"/>
    </source>
</evidence>
<protein>
    <submittedName>
        <fullName evidence="8">UPF0042 nucleotide-binding protein yhbJ</fullName>
    </submittedName>
</protein>
<dbReference type="InterPro" id="IPR027417">
    <property type="entry name" value="P-loop_NTPase"/>
</dbReference>
<feature type="binding site" evidence="4">
    <location>
        <begin position="69"/>
        <end position="72"/>
    </location>
    <ligand>
        <name>GTP</name>
        <dbReference type="ChEBI" id="CHEBI:37565"/>
    </ligand>
</feature>
<dbReference type="KEGG" id="dao:Desac_2101"/>
<keyword evidence="2 4" id="KW-0067">ATP-binding</keyword>
<dbReference type="NCBIfam" id="NF003828">
    <property type="entry name" value="PRK05416.1"/>
    <property type="match status" value="1"/>
</dbReference>
<dbReference type="InterPro" id="IPR053930">
    <property type="entry name" value="RapZ-like_N"/>
</dbReference>
<dbReference type="Gene3D" id="3.40.50.300">
    <property type="entry name" value="P-loop containing nucleotide triphosphate hydrolases"/>
    <property type="match status" value="1"/>
</dbReference>
<dbReference type="Pfam" id="PF03668">
    <property type="entry name" value="RapZ-like_N"/>
    <property type="match status" value="1"/>
</dbReference>
<evidence type="ECO:0000313" key="8">
    <source>
        <dbReference type="EMBL" id="AEB09930.1"/>
    </source>
</evidence>
<dbReference type="PIRSF" id="PIRSF005052">
    <property type="entry name" value="P-loopkin"/>
    <property type="match status" value="1"/>
</dbReference>
<dbReference type="GO" id="GO:0005525">
    <property type="term" value="F:GTP binding"/>
    <property type="evidence" value="ECO:0007669"/>
    <property type="project" value="UniProtKB-UniRule"/>
</dbReference>
<dbReference type="STRING" id="880072.Desac_2101"/>
<dbReference type="HOGENOM" id="CLU_059558_0_0_7"/>
<keyword evidence="3 4" id="KW-0342">GTP-binding</keyword>
<gene>
    <name evidence="8" type="ordered locus">Desac_2101</name>
</gene>
<keyword evidence="5" id="KW-0175">Coiled coil</keyword>
<dbReference type="Proteomes" id="UP000000483">
    <property type="component" value="Chromosome"/>
</dbReference>
<dbReference type="InterPro" id="IPR005337">
    <property type="entry name" value="RapZ-like"/>
</dbReference>
<dbReference type="InterPro" id="IPR053931">
    <property type="entry name" value="RapZ_C"/>
</dbReference>
<dbReference type="Pfam" id="PF22740">
    <property type="entry name" value="PapZ_C"/>
    <property type="match status" value="1"/>
</dbReference>
<reference evidence="9" key="2">
    <citation type="submission" date="2011-03" db="EMBL/GenBank/DDBJ databases">
        <title>The complete genome of Desulfobacca acetoxidans DSM 11109.</title>
        <authorList>
            <consortium name="US DOE Joint Genome Institute (JGI-PGF)"/>
            <person name="Lucas S."/>
            <person name="Copeland A."/>
            <person name="Lapidus A."/>
            <person name="Bruce D."/>
            <person name="Goodwin L."/>
            <person name="Pitluck S."/>
            <person name="Peters L."/>
            <person name="Kyrpides N."/>
            <person name="Mavromatis K."/>
            <person name="Ivanova N."/>
            <person name="Ovchinnikova G."/>
            <person name="Teshima H."/>
            <person name="Detter J.C."/>
            <person name="Han C."/>
            <person name="Land M."/>
            <person name="Hauser L."/>
            <person name="Markowitz V."/>
            <person name="Cheng J.-F."/>
            <person name="Hugenholtz P."/>
            <person name="Woyke T."/>
            <person name="Wu D."/>
            <person name="Spring S."/>
            <person name="Schueler E."/>
            <person name="Brambilla E."/>
            <person name="Klenk H.-P."/>
            <person name="Eisen J.A."/>
        </authorList>
    </citation>
    <scope>NUCLEOTIDE SEQUENCE [LARGE SCALE GENOMIC DNA]</scope>
    <source>
        <strain evidence="9">ATCC 700848 / DSM 11109 / ASRB2</strain>
    </source>
</reference>
<accession>F2NJY6</accession>
<evidence type="ECO:0000256" key="1">
    <source>
        <dbReference type="ARBA" id="ARBA00022741"/>
    </source>
</evidence>
<keyword evidence="9" id="KW-1185">Reference proteome</keyword>
<evidence type="ECO:0000259" key="6">
    <source>
        <dbReference type="Pfam" id="PF03668"/>
    </source>
</evidence>
<dbReference type="AlphaFoldDB" id="F2NJY6"/>
<dbReference type="PANTHER" id="PTHR30448:SF0">
    <property type="entry name" value="RNASE ADAPTER PROTEIN RAPZ"/>
    <property type="match status" value="1"/>
</dbReference>
<keyword evidence="1 4" id="KW-0547">Nucleotide-binding</keyword>
<feature type="domain" description="RapZ-like N-terminal" evidence="6">
    <location>
        <begin position="13"/>
        <end position="163"/>
    </location>
</feature>
<feature type="domain" description="RapZ C-terminal" evidence="7">
    <location>
        <begin position="174"/>
        <end position="292"/>
    </location>
</feature>
<dbReference type="OrthoDB" id="9784461at2"/>
<proteinExistence type="inferred from homology"/>
<evidence type="ECO:0000256" key="2">
    <source>
        <dbReference type="ARBA" id="ARBA00022840"/>
    </source>
</evidence>
<name>F2NJY6_DESAR</name>
<dbReference type="eggNOG" id="COG1660">
    <property type="taxonomic scope" value="Bacteria"/>
</dbReference>
<dbReference type="HAMAP" id="MF_00636">
    <property type="entry name" value="RapZ_like"/>
    <property type="match status" value="1"/>
</dbReference>
<evidence type="ECO:0000259" key="7">
    <source>
        <dbReference type="Pfam" id="PF22740"/>
    </source>
</evidence>
<dbReference type="EMBL" id="CP002629">
    <property type="protein sequence ID" value="AEB09930.1"/>
    <property type="molecule type" value="Genomic_DNA"/>
</dbReference>
<dbReference type="PANTHER" id="PTHR30448">
    <property type="entry name" value="RNASE ADAPTER PROTEIN RAPZ"/>
    <property type="match status" value="1"/>
</dbReference>
<dbReference type="SUPFAM" id="SSF52540">
    <property type="entry name" value="P-loop containing nucleoside triphosphate hydrolases"/>
    <property type="match status" value="1"/>
</dbReference>
<dbReference type="GO" id="GO:0005524">
    <property type="term" value="F:ATP binding"/>
    <property type="evidence" value="ECO:0007669"/>
    <property type="project" value="UniProtKB-UniRule"/>
</dbReference>
<evidence type="ECO:0000313" key="9">
    <source>
        <dbReference type="Proteomes" id="UP000000483"/>
    </source>
</evidence>
<organism evidence="8 9">
    <name type="scientific">Desulfobacca acetoxidans (strain ATCC 700848 / DSM 11109 / ASRB2)</name>
    <dbReference type="NCBI Taxonomy" id="880072"/>
    <lineage>
        <taxon>Bacteria</taxon>
        <taxon>Pseudomonadati</taxon>
        <taxon>Thermodesulfobacteriota</taxon>
        <taxon>Desulfobaccia</taxon>
        <taxon>Desulfobaccales</taxon>
        <taxon>Desulfobaccaceae</taxon>
        <taxon>Desulfobacca</taxon>
    </lineage>
</organism>